<gene>
    <name evidence="2" type="ORF">g.72554</name>
    <name evidence="1" type="ORF">g.72555</name>
</gene>
<dbReference type="EMBL" id="GDJX01015408">
    <property type="protein sequence ID" value="JAT52528.1"/>
    <property type="molecule type" value="Transcribed_RNA"/>
</dbReference>
<accession>A0A1D1YD16</accession>
<sequence>GRIDRRSDCARSMAPDDPGGDAAVAAALELTFLSLDGVKSAPAEAKHYYAVAWVDPAVKQRARSAGDPPTALPSLYFPLSRRTLDDVSSCLTIEVLRPSRLPFHPPTLVGSALLPICSVCVASGRAAEALALPLRRPSGRARGNLLVSARILWDLGFDGGTGGFPATEGDLPVLDSPGPSPRPGEELVRATAPPLPEGFRVCDQGNAWMKLAGGAVVAAAAVLVGFTCRRFNS</sequence>
<name>A0A1D1YD16_9ARAE</name>
<dbReference type="AlphaFoldDB" id="A0A1D1YD16"/>
<organism evidence="1">
    <name type="scientific">Anthurium amnicola</name>
    <dbReference type="NCBI Taxonomy" id="1678845"/>
    <lineage>
        <taxon>Eukaryota</taxon>
        <taxon>Viridiplantae</taxon>
        <taxon>Streptophyta</taxon>
        <taxon>Embryophyta</taxon>
        <taxon>Tracheophyta</taxon>
        <taxon>Spermatophyta</taxon>
        <taxon>Magnoliopsida</taxon>
        <taxon>Liliopsida</taxon>
        <taxon>Araceae</taxon>
        <taxon>Pothoideae</taxon>
        <taxon>Potheae</taxon>
        <taxon>Anthurium</taxon>
    </lineage>
</organism>
<feature type="non-terminal residue" evidence="1">
    <location>
        <position position="1"/>
    </location>
</feature>
<protein>
    <submittedName>
        <fullName evidence="1">Uncharacterized protein</fullName>
    </submittedName>
</protein>
<evidence type="ECO:0000313" key="2">
    <source>
        <dbReference type="EMBL" id="JAT61787.1"/>
    </source>
</evidence>
<proteinExistence type="predicted"/>
<dbReference type="EMBL" id="GDJX01006149">
    <property type="protein sequence ID" value="JAT61787.1"/>
    <property type="molecule type" value="Transcribed_RNA"/>
</dbReference>
<reference evidence="1" key="1">
    <citation type="submission" date="2015-07" db="EMBL/GenBank/DDBJ databases">
        <title>Transcriptome Assembly of Anthurium amnicola.</title>
        <authorList>
            <person name="Suzuki J."/>
        </authorList>
    </citation>
    <scope>NUCLEOTIDE SEQUENCE</scope>
</reference>
<evidence type="ECO:0000313" key="1">
    <source>
        <dbReference type="EMBL" id="JAT52528.1"/>
    </source>
</evidence>